<organism evidence="3 4">
    <name type="scientific">Dongia soli</name>
    <dbReference type="NCBI Taxonomy" id="600628"/>
    <lineage>
        <taxon>Bacteria</taxon>
        <taxon>Pseudomonadati</taxon>
        <taxon>Pseudomonadota</taxon>
        <taxon>Alphaproteobacteria</taxon>
        <taxon>Rhodospirillales</taxon>
        <taxon>Dongiaceae</taxon>
        <taxon>Dongia</taxon>
    </lineage>
</organism>
<dbReference type="SMART" id="SM01007">
    <property type="entry name" value="Aldolase_II"/>
    <property type="match status" value="1"/>
</dbReference>
<dbReference type="RefSeq" id="WP_320510433.1">
    <property type="nucleotide sequence ID" value="NZ_JAXCLW010000009.1"/>
</dbReference>
<evidence type="ECO:0000259" key="2">
    <source>
        <dbReference type="SMART" id="SM01007"/>
    </source>
</evidence>
<comment type="caution">
    <text evidence="3">The sequence shown here is derived from an EMBL/GenBank/DDBJ whole genome shotgun (WGS) entry which is preliminary data.</text>
</comment>
<evidence type="ECO:0000313" key="3">
    <source>
        <dbReference type="EMBL" id="MDY0885360.1"/>
    </source>
</evidence>
<proteinExistence type="inferred from homology"/>
<evidence type="ECO:0000313" key="4">
    <source>
        <dbReference type="Proteomes" id="UP001279642"/>
    </source>
</evidence>
<dbReference type="SUPFAM" id="SSF53639">
    <property type="entry name" value="AraD/HMP-PK domain-like"/>
    <property type="match status" value="1"/>
</dbReference>
<dbReference type="Pfam" id="PF00596">
    <property type="entry name" value="Aldolase_II"/>
    <property type="match status" value="1"/>
</dbReference>
<accession>A0ABU5EGT4</accession>
<dbReference type="Gene3D" id="3.40.225.10">
    <property type="entry name" value="Class II aldolase/adducin N-terminal domain"/>
    <property type="match status" value="1"/>
</dbReference>
<gene>
    <name evidence="3" type="ORF">SMD27_21135</name>
</gene>
<sequence>MNPRWMHFSEVKASDLLLLDSEDADTMKRPDAPDPSAWCIHGTMHAKLPQVRCILHLHPPYGTALAALRDPEVKPIDQNTARFFNRIVVDRQFGGIADDRAEGERLAALLGNRNIMMMGNHGALVAGNTIAEAVEDLYFLERACQTLVLAYSTGRELNVMKPDVAEKTARGWDDYRGMSFAHFDAWKRMLDRKDPSYAS</sequence>
<dbReference type="PANTHER" id="PTHR10672">
    <property type="entry name" value="ADDUCIN"/>
    <property type="match status" value="1"/>
</dbReference>
<protein>
    <submittedName>
        <fullName evidence="3">Class II aldolase/adducin family protein</fullName>
    </submittedName>
</protein>
<reference evidence="3 4" key="1">
    <citation type="journal article" date="2016" name="Antonie Van Leeuwenhoek">
        <title>Dongia soli sp. nov., isolated from soil from Dokdo, Korea.</title>
        <authorList>
            <person name="Kim D.U."/>
            <person name="Lee H."/>
            <person name="Kim H."/>
            <person name="Kim S.G."/>
            <person name="Ka J.O."/>
        </authorList>
    </citation>
    <scope>NUCLEOTIDE SEQUENCE [LARGE SCALE GENOMIC DNA]</scope>
    <source>
        <strain evidence="3 4">D78</strain>
    </source>
</reference>
<keyword evidence="4" id="KW-1185">Reference proteome</keyword>
<comment type="similarity">
    <text evidence="1">Belongs to the aldolase class II family.</text>
</comment>
<dbReference type="PANTHER" id="PTHR10672:SF21">
    <property type="entry name" value="CLASS II ALDOLASE_ADDUCIN N-TERMINAL DOMAIN-CONTAINING PROTEIN"/>
    <property type="match status" value="1"/>
</dbReference>
<feature type="domain" description="Class II aldolase/adducin N-terminal" evidence="2">
    <location>
        <begin position="1"/>
        <end position="148"/>
    </location>
</feature>
<dbReference type="NCBIfam" id="NF005689">
    <property type="entry name" value="PRK07490.1"/>
    <property type="match status" value="1"/>
</dbReference>
<name>A0ABU5EGT4_9PROT</name>
<dbReference type="InterPro" id="IPR001303">
    <property type="entry name" value="Aldolase_II/adducin_N"/>
</dbReference>
<dbReference type="EMBL" id="JAXCLW010000009">
    <property type="protein sequence ID" value="MDY0885360.1"/>
    <property type="molecule type" value="Genomic_DNA"/>
</dbReference>
<evidence type="ECO:0000256" key="1">
    <source>
        <dbReference type="ARBA" id="ARBA00037961"/>
    </source>
</evidence>
<dbReference type="Proteomes" id="UP001279642">
    <property type="component" value="Unassembled WGS sequence"/>
</dbReference>
<dbReference type="InterPro" id="IPR036409">
    <property type="entry name" value="Aldolase_II/adducin_N_sf"/>
</dbReference>
<dbReference type="InterPro" id="IPR051017">
    <property type="entry name" value="Aldolase-II_Adducin_sf"/>
</dbReference>